<evidence type="ECO:0008006" key="6">
    <source>
        <dbReference type="Google" id="ProtNLM"/>
    </source>
</evidence>
<comment type="caution">
    <text evidence="4">The sequence shown here is derived from an EMBL/GenBank/DDBJ whole genome shotgun (WGS) entry which is preliminary data.</text>
</comment>
<dbReference type="EMBL" id="VLLP01000001">
    <property type="protein sequence ID" value="TWJ31499.1"/>
    <property type="molecule type" value="Genomic_DNA"/>
</dbReference>
<evidence type="ECO:0000256" key="1">
    <source>
        <dbReference type="SAM" id="MobiDB-lite"/>
    </source>
</evidence>
<keyword evidence="2" id="KW-0472">Membrane</keyword>
<dbReference type="PRINTS" id="PR01217">
    <property type="entry name" value="PRICHEXTENSN"/>
</dbReference>
<protein>
    <recommendedName>
        <fullName evidence="6">Repeat protein (TIGR01451 family)</fullName>
    </recommendedName>
</protein>
<feature type="chain" id="PRO_5043321732" description="Repeat protein (TIGR01451 family)" evidence="3">
    <location>
        <begin position="34"/>
        <end position="476"/>
    </location>
</feature>
<organism evidence="4 5">
    <name type="scientific">Micromonospora sagamiensis</name>
    <dbReference type="NCBI Taxonomy" id="47875"/>
    <lineage>
        <taxon>Bacteria</taxon>
        <taxon>Bacillati</taxon>
        <taxon>Actinomycetota</taxon>
        <taxon>Actinomycetes</taxon>
        <taxon>Micromonosporales</taxon>
        <taxon>Micromonosporaceae</taxon>
        <taxon>Micromonospora</taxon>
    </lineage>
</organism>
<feature type="region of interest" description="Disordered" evidence="1">
    <location>
        <begin position="403"/>
        <end position="427"/>
    </location>
</feature>
<feature type="compositionally biased region" description="Low complexity" evidence="1">
    <location>
        <begin position="108"/>
        <end position="121"/>
    </location>
</feature>
<feature type="transmembrane region" description="Helical" evidence="2">
    <location>
        <begin position="435"/>
        <end position="453"/>
    </location>
</feature>
<gene>
    <name evidence="4" type="ORF">JD81_05056</name>
</gene>
<reference evidence="4 5" key="1">
    <citation type="submission" date="2019-07" db="EMBL/GenBank/DDBJ databases">
        <title>R&amp;d 2014.</title>
        <authorList>
            <person name="Klenk H.-P."/>
        </authorList>
    </citation>
    <scope>NUCLEOTIDE SEQUENCE [LARGE SCALE GENOMIC DNA]</scope>
    <source>
        <strain evidence="4 5">DSM 43912</strain>
    </source>
</reference>
<name>A0A562WMF0_9ACTN</name>
<evidence type="ECO:0000313" key="5">
    <source>
        <dbReference type="Proteomes" id="UP000319728"/>
    </source>
</evidence>
<feature type="region of interest" description="Disordered" evidence="1">
    <location>
        <begin position="30"/>
        <end position="145"/>
    </location>
</feature>
<sequence length="476" mass="47415">MTRPDARPAGRLRDRWLVSLLSISLTVGGAAAAAVSPSLATATPVSAGQAYAPATDPAGNGDPEPPTDPPTPTEPVPTTAPPTVEPPVETPPPPTTGAPDPLPTVVVTSAAPLPTATRTSTPRPPLPTRSLPSTPAPGQPAPGRLGVRVTTGDVHLSTGYWNAASTTATLQVTVTNTGGVTGQVGLAYTLPAGVTDAGTPGCAPAGDRDYRCGAWTTAPGARFSSLIRLRVSGDAWRRIPLSGTVTVTATAPGEAAPVRDDEGFAVLFPPGPPVPGIALEADELAFDIGGGPSAMEVRLGNTGTVDAAGLVEVVLPDGVSVPEPPAGCVSQPVTGRTRCEVGTVPAGRTAVLRLPVAATPEAQLRAPLSGGVVGQLDPRNGRSRRVQMSFRITAAAALATPVAGIPQPTGSQGVLTGSTRGSGPDGGLSTAQRTAIILIVVSGLLVVLALTLATTSLRRRLTGPPGGATGTGGSPK</sequence>
<keyword evidence="2" id="KW-0812">Transmembrane</keyword>
<feature type="compositionally biased region" description="Pro residues" evidence="1">
    <location>
        <begin position="63"/>
        <end position="102"/>
    </location>
</feature>
<feature type="compositionally biased region" description="Low complexity" evidence="1">
    <location>
        <begin position="30"/>
        <end position="44"/>
    </location>
</feature>
<evidence type="ECO:0000313" key="4">
    <source>
        <dbReference type="EMBL" id="TWJ31499.1"/>
    </source>
</evidence>
<feature type="signal peptide" evidence="3">
    <location>
        <begin position="1"/>
        <end position="33"/>
    </location>
</feature>
<accession>A0A562WMF0</accession>
<proteinExistence type="predicted"/>
<keyword evidence="3" id="KW-0732">Signal</keyword>
<keyword evidence="5" id="KW-1185">Reference proteome</keyword>
<dbReference type="AlphaFoldDB" id="A0A562WMF0"/>
<evidence type="ECO:0000256" key="2">
    <source>
        <dbReference type="SAM" id="Phobius"/>
    </source>
</evidence>
<dbReference type="OrthoDB" id="3405477at2"/>
<keyword evidence="2" id="KW-1133">Transmembrane helix</keyword>
<feature type="compositionally biased region" description="Polar residues" evidence="1">
    <location>
        <begin position="408"/>
        <end position="421"/>
    </location>
</feature>
<dbReference type="Proteomes" id="UP000319728">
    <property type="component" value="Unassembled WGS sequence"/>
</dbReference>
<evidence type="ECO:0000256" key="3">
    <source>
        <dbReference type="SAM" id="SignalP"/>
    </source>
</evidence>